<protein>
    <recommendedName>
        <fullName evidence="3">Lysine N-acyltransferase MbtK</fullName>
    </recommendedName>
    <alternativeName>
        <fullName evidence="4">Mycobactin synthase protein K</fullName>
    </alternativeName>
</protein>
<comment type="pathway">
    <text evidence="2">Siderophore biosynthesis; mycobactin biosynthesis.</text>
</comment>
<feature type="domain" description="Acyltransferase MbtK/IucB-like conserved" evidence="5">
    <location>
        <begin position="31"/>
        <end position="79"/>
    </location>
</feature>
<dbReference type="Proteomes" id="UP000182130">
    <property type="component" value="Unassembled WGS sequence"/>
</dbReference>
<gene>
    <name evidence="6" type="ORF">SAMN05216555_103117</name>
</gene>
<evidence type="ECO:0000256" key="2">
    <source>
        <dbReference type="ARBA" id="ARBA00005102"/>
    </source>
</evidence>
<accession>A0A1G8LMV1</accession>
<dbReference type="UniPathway" id="UPA00011"/>
<dbReference type="Gene3D" id="3.40.630.30">
    <property type="match status" value="1"/>
</dbReference>
<dbReference type="OrthoDB" id="5177616at2"/>
<dbReference type="GO" id="GO:0016410">
    <property type="term" value="F:N-acyltransferase activity"/>
    <property type="evidence" value="ECO:0007669"/>
    <property type="project" value="TreeGrafter"/>
</dbReference>
<evidence type="ECO:0000313" key="6">
    <source>
        <dbReference type="EMBL" id="SDI56994.1"/>
    </source>
</evidence>
<dbReference type="RefSeq" id="WP_074587381.1">
    <property type="nucleotide sequence ID" value="NZ_FNEI01000003.1"/>
</dbReference>
<dbReference type="InterPro" id="IPR016181">
    <property type="entry name" value="Acyl_CoA_acyltransferase"/>
</dbReference>
<evidence type="ECO:0000259" key="5">
    <source>
        <dbReference type="SMART" id="SM01006"/>
    </source>
</evidence>
<dbReference type="PANTHER" id="PTHR31438">
    <property type="entry name" value="LYSINE N-ACYLTRANSFERASE C17G9.06C-RELATED"/>
    <property type="match status" value="1"/>
</dbReference>
<dbReference type="Pfam" id="PF13523">
    <property type="entry name" value="Acetyltransf_8"/>
    <property type="match status" value="1"/>
</dbReference>
<dbReference type="AlphaFoldDB" id="A0A1G8LMV1"/>
<dbReference type="SUPFAM" id="SSF55729">
    <property type="entry name" value="Acyl-CoA N-acyltransferases (Nat)"/>
    <property type="match status" value="1"/>
</dbReference>
<sequence length="199" mass="22709">MNTTTAATGPDFGLREAVHSEVHAWGAVRIVPLRPEEDIELVHGWVREERARFWGMLDHSREQVLEIYQFLDSLDTHHAFLALLDEQPVALFQTYQPLHDPVSEAYPARAEDAGMHLLLAPPTQPVPHFTPRLVSVLLRYMFADPAIDRVIVEPDARNDKAIRRLRTTCFELGPKIQLAEKEAQLAFLTRDRFENAPTV</sequence>
<dbReference type="GO" id="GO:0019290">
    <property type="term" value="P:siderophore biosynthetic process"/>
    <property type="evidence" value="ECO:0007669"/>
    <property type="project" value="InterPro"/>
</dbReference>
<evidence type="ECO:0000256" key="3">
    <source>
        <dbReference type="ARBA" id="ARBA00020586"/>
    </source>
</evidence>
<dbReference type="PANTHER" id="PTHR31438:SF1">
    <property type="entry name" value="LYSINE N-ACYLTRANSFERASE C17G9.06C-RELATED"/>
    <property type="match status" value="1"/>
</dbReference>
<keyword evidence="7" id="KW-1185">Reference proteome</keyword>
<evidence type="ECO:0000256" key="1">
    <source>
        <dbReference type="ARBA" id="ARBA00003818"/>
    </source>
</evidence>
<reference evidence="7" key="1">
    <citation type="submission" date="2016-10" db="EMBL/GenBank/DDBJ databases">
        <authorList>
            <person name="Varghese N."/>
            <person name="Submissions S."/>
        </authorList>
    </citation>
    <scope>NUCLEOTIDE SEQUENCE [LARGE SCALE GENOMIC DNA]</scope>
    <source>
        <strain evidence="7">CGMCC 1.10783</strain>
    </source>
</reference>
<evidence type="ECO:0000313" key="7">
    <source>
        <dbReference type="Proteomes" id="UP000182130"/>
    </source>
</evidence>
<name>A0A1G8LMV1_9MICC</name>
<proteinExistence type="predicted"/>
<evidence type="ECO:0000256" key="4">
    <source>
        <dbReference type="ARBA" id="ARBA00031122"/>
    </source>
</evidence>
<dbReference type="InterPro" id="IPR019432">
    <property type="entry name" value="Acyltransferase_MbtK/IucB-like"/>
</dbReference>
<organism evidence="6 7">
    <name type="scientific">Arthrobacter cupressi</name>
    <dbReference type="NCBI Taxonomy" id="1045773"/>
    <lineage>
        <taxon>Bacteria</taxon>
        <taxon>Bacillati</taxon>
        <taxon>Actinomycetota</taxon>
        <taxon>Actinomycetes</taxon>
        <taxon>Micrococcales</taxon>
        <taxon>Micrococcaceae</taxon>
        <taxon>Arthrobacter</taxon>
    </lineage>
</organism>
<comment type="function">
    <text evidence="1">Acyltransferase required for the direct transfer of medium- to long-chain fatty acyl moieties from a carrier protein (MbtL) on to the epsilon-amino group of lysine residue in the mycobactin core.</text>
</comment>
<dbReference type="STRING" id="1045773.SAMN05216555_103117"/>
<dbReference type="SMART" id="SM01006">
    <property type="entry name" value="AlcB"/>
    <property type="match status" value="1"/>
</dbReference>
<dbReference type="EMBL" id="FNEI01000003">
    <property type="protein sequence ID" value="SDI56994.1"/>
    <property type="molecule type" value="Genomic_DNA"/>
</dbReference>